<dbReference type="Proteomes" id="UP000019132">
    <property type="component" value="Unassembled WGS sequence"/>
</dbReference>
<dbReference type="eggNOG" id="KOG0504">
    <property type="taxonomic scope" value="Eukaryota"/>
</dbReference>
<proteinExistence type="predicted"/>
<dbReference type="SMART" id="SM00248">
    <property type="entry name" value="ANK"/>
    <property type="match status" value="4"/>
</dbReference>
<dbReference type="InterPro" id="IPR036770">
    <property type="entry name" value="Ankyrin_rpt-contain_sf"/>
</dbReference>
<evidence type="ECO:0000313" key="11">
    <source>
        <dbReference type="Proteomes" id="UP000019132"/>
    </source>
</evidence>
<keyword evidence="11" id="KW-1185">Reference proteome</keyword>
<feature type="repeat" description="ANK" evidence="6">
    <location>
        <begin position="402"/>
        <end position="434"/>
    </location>
</feature>
<dbReference type="InterPro" id="IPR002110">
    <property type="entry name" value="Ankyrin_rpt"/>
</dbReference>
<dbReference type="HOGENOM" id="CLU_011254_1_0_1"/>
<dbReference type="InterPro" id="IPR017455">
    <property type="entry name" value="Znf_FYVE-rel"/>
</dbReference>
<evidence type="ECO:0000313" key="10">
    <source>
        <dbReference type="EnsemblProtists" id="PYU1_T000912"/>
    </source>
</evidence>
<reference evidence="11" key="1">
    <citation type="journal article" date="2010" name="Genome Biol.">
        <title>Genome sequence of the necrotrophic plant pathogen Pythium ultimum reveals original pathogenicity mechanisms and effector repertoire.</title>
        <authorList>
            <person name="Levesque C.A."/>
            <person name="Brouwer H."/>
            <person name="Cano L."/>
            <person name="Hamilton J.P."/>
            <person name="Holt C."/>
            <person name="Huitema E."/>
            <person name="Raffaele S."/>
            <person name="Robideau G.P."/>
            <person name="Thines M."/>
            <person name="Win J."/>
            <person name="Zerillo M.M."/>
            <person name="Beakes G.W."/>
            <person name="Boore J.L."/>
            <person name="Busam D."/>
            <person name="Dumas B."/>
            <person name="Ferriera S."/>
            <person name="Fuerstenberg S.I."/>
            <person name="Gachon C.M."/>
            <person name="Gaulin E."/>
            <person name="Govers F."/>
            <person name="Grenville-Briggs L."/>
            <person name="Horner N."/>
            <person name="Hostetler J."/>
            <person name="Jiang R.H."/>
            <person name="Johnson J."/>
            <person name="Krajaejun T."/>
            <person name="Lin H."/>
            <person name="Meijer H.J."/>
            <person name="Moore B."/>
            <person name="Morris P."/>
            <person name="Phuntmart V."/>
            <person name="Puiu D."/>
            <person name="Shetty J."/>
            <person name="Stajich J.E."/>
            <person name="Tripathy S."/>
            <person name="Wawra S."/>
            <person name="van West P."/>
            <person name="Whitty B.R."/>
            <person name="Coutinho P.M."/>
            <person name="Henrissat B."/>
            <person name="Martin F."/>
            <person name="Thomas P.D."/>
            <person name="Tyler B.M."/>
            <person name="De Vries R.P."/>
            <person name="Kamoun S."/>
            <person name="Yandell M."/>
            <person name="Tisserat N."/>
            <person name="Buell C.R."/>
        </authorList>
    </citation>
    <scope>NUCLEOTIDE SEQUENCE</scope>
    <source>
        <strain evidence="11">DAOM:BR144</strain>
    </source>
</reference>
<feature type="compositionally biased region" description="Low complexity" evidence="8">
    <location>
        <begin position="137"/>
        <end position="151"/>
    </location>
</feature>
<evidence type="ECO:0000256" key="1">
    <source>
        <dbReference type="ARBA" id="ARBA00022723"/>
    </source>
</evidence>
<dbReference type="VEuPathDB" id="FungiDB:PYU1_G000912"/>
<protein>
    <recommendedName>
        <fullName evidence="9">FYVE-type domain-containing protein</fullName>
    </recommendedName>
</protein>
<feature type="domain" description="FYVE-type" evidence="9">
    <location>
        <begin position="464"/>
        <end position="545"/>
    </location>
</feature>
<dbReference type="PANTHER" id="PTHR24198">
    <property type="entry name" value="ANKYRIN REPEAT AND PROTEIN KINASE DOMAIN-CONTAINING PROTEIN"/>
    <property type="match status" value="1"/>
</dbReference>
<dbReference type="Gene3D" id="1.25.40.20">
    <property type="entry name" value="Ankyrin repeat-containing domain"/>
    <property type="match status" value="1"/>
</dbReference>
<reference evidence="11" key="2">
    <citation type="submission" date="2010-04" db="EMBL/GenBank/DDBJ databases">
        <authorList>
            <person name="Buell R."/>
            <person name="Hamilton J."/>
            <person name="Hostetler J."/>
        </authorList>
    </citation>
    <scope>NUCLEOTIDE SEQUENCE [LARGE SCALE GENOMIC DNA]</scope>
    <source>
        <strain evidence="11">DAOM:BR144</strain>
    </source>
</reference>
<keyword evidence="4" id="KW-0862">Zinc</keyword>
<keyword evidence="5 6" id="KW-0040">ANK repeat</keyword>
<evidence type="ECO:0000256" key="8">
    <source>
        <dbReference type="SAM" id="MobiDB-lite"/>
    </source>
</evidence>
<dbReference type="InParanoid" id="K3W7H1"/>
<dbReference type="PROSITE" id="PS50178">
    <property type="entry name" value="ZF_FYVE"/>
    <property type="match status" value="1"/>
</dbReference>
<organism evidence="10 11">
    <name type="scientific">Globisporangium ultimum (strain ATCC 200006 / CBS 805.95 / DAOM BR144)</name>
    <name type="common">Pythium ultimum</name>
    <dbReference type="NCBI Taxonomy" id="431595"/>
    <lineage>
        <taxon>Eukaryota</taxon>
        <taxon>Sar</taxon>
        <taxon>Stramenopiles</taxon>
        <taxon>Oomycota</taxon>
        <taxon>Peronosporomycetes</taxon>
        <taxon>Pythiales</taxon>
        <taxon>Pythiaceae</taxon>
        <taxon>Globisporangium</taxon>
    </lineage>
</organism>
<sequence length="585" mass="65450">MADQRASNILAEYGMAYKPYHEGLANPVAPQQPQIGNRFSGDDDDDVSDDPAWYNAPRGSLQPALSTVILKKHSASSMTSTETGTSSNPVSPHNDADGEDYFPPTQPQMQQRRSVQIPVPTRHSRSSKQRPSMQRRSPSTSLSSPITSPPSAGRASVSLDIRESMDFGRKSSEHGHRSAAPAAGRGSVSLDIRESKDYGGKNAAHGYRESMMQYRPSDLNTNDMKNNLMTRDSLATFTDPVELLSSSRTSVFSNSGGPRPSEDGLTDFLKAARTGNTMLMKASIQDANTDFTQHDPVHGQSALHIAVRFGQFSIVKLLCQSKKTRKILLGSVDNRQNTPLHLAAAKSRRITKFLLEQGASVMSVNSRNQTPLGVHILTCRRDEPLIAEMLLQHKSDPNALLDTSTLIHKAVDMSLYEIAYRLVRYGARLDIKDENDKMVFDKVNRKVLRQLFSKISYPPVWVPDDERKNCMLCSRKFNRFNIGIRRHHCRHCGRICCGQCSHVSVESDKFPKTFEEEDGRTSKKLHLGDDAKMKRVCKTCSIVFKEREMPQEEKTWSNDFVEKVVGYTWEEIEEQPGSSRRSSVA</sequence>
<evidence type="ECO:0000256" key="6">
    <source>
        <dbReference type="PROSITE-ProRule" id="PRU00023"/>
    </source>
</evidence>
<feature type="compositionally biased region" description="Basic and acidic residues" evidence="8">
    <location>
        <begin position="160"/>
        <end position="176"/>
    </location>
</feature>
<dbReference type="SMART" id="SM00064">
    <property type="entry name" value="FYVE"/>
    <property type="match status" value="1"/>
</dbReference>
<evidence type="ECO:0000256" key="2">
    <source>
        <dbReference type="ARBA" id="ARBA00022737"/>
    </source>
</evidence>
<evidence type="ECO:0000256" key="4">
    <source>
        <dbReference type="ARBA" id="ARBA00022833"/>
    </source>
</evidence>
<dbReference type="SUPFAM" id="SSF57903">
    <property type="entry name" value="FYVE/PHD zinc finger"/>
    <property type="match status" value="1"/>
</dbReference>
<feature type="compositionally biased region" description="Low complexity" evidence="8">
    <location>
        <begin position="75"/>
        <end position="87"/>
    </location>
</feature>
<dbReference type="PROSITE" id="PS50297">
    <property type="entry name" value="ANK_REP_REGION"/>
    <property type="match status" value="1"/>
</dbReference>
<evidence type="ECO:0000256" key="5">
    <source>
        <dbReference type="ARBA" id="ARBA00023043"/>
    </source>
</evidence>
<reference evidence="10" key="3">
    <citation type="submission" date="2015-02" db="UniProtKB">
        <authorList>
            <consortium name="EnsemblProtists"/>
        </authorList>
    </citation>
    <scope>IDENTIFICATION</scope>
    <source>
        <strain evidence="10">DAOM BR144</strain>
    </source>
</reference>
<dbReference type="InterPro" id="IPR013083">
    <property type="entry name" value="Znf_RING/FYVE/PHD"/>
</dbReference>
<dbReference type="EMBL" id="GL376620">
    <property type="status" value="NOT_ANNOTATED_CDS"/>
    <property type="molecule type" value="Genomic_DNA"/>
</dbReference>
<keyword evidence="1" id="KW-0479">Metal-binding</keyword>
<dbReference type="PROSITE" id="PS50088">
    <property type="entry name" value="ANK_REPEAT"/>
    <property type="match status" value="2"/>
</dbReference>
<accession>K3W7H1</accession>
<dbReference type="EnsemblProtists" id="PYU1_T000912">
    <property type="protein sequence ID" value="PYU1_T000912"/>
    <property type="gene ID" value="PYU1_G000912"/>
</dbReference>
<dbReference type="SUPFAM" id="SSF48403">
    <property type="entry name" value="Ankyrin repeat"/>
    <property type="match status" value="1"/>
</dbReference>
<dbReference type="Pfam" id="PF01363">
    <property type="entry name" value="FYVE"/>
    <property type="match status" value="1"/>
</dbReference>
<feature type="region of interest" description="Disordered" evidence="8">
    <location>
        <begin position="23"/>
        <end position="203"/>
    </location>
</feature>
<evidence type="ECO:0000259" key="9">
    <source>
        <dbReference type="PROSITE" id="PS50178"/>
    </source>
</evidence>
<keyword evidence="3 7" id="KW-0863">Zinc-finger</keyword>
<name>K3W7H1_GLOUD</name>
<dbReference type="STRING" id="431595.K3W7H1"/>
<evidence type="ECO:0000256" key="3">
    <source>
        <dbReference type="ARBA" id="ARBA00022771"/>
    </source>
</evidence>
<dbReference type="GO" id="GO:0008270">
    <property type="term" value="F:zinc ion binding"/>
    <property type="evidence" value="ECO:0007669"/>
    <property type="project" value="UniProtKB-KW"/>
</dbReference>
<dbReference type="Pfam" id="PF12796">
    <property type="entry name" value="Ank_2"/>
    <property type="match status" value="1"/>
</dbReference>
<dbReference type="InterPro" id="IPR000306">
    <property type="entry name" value="Znf_FYVE"/>
</dbReference>
<dbReference type="OMA" id="MMRYRPS"/>
<dbReference type="InterPro" id="IPR011011">
    <property type="entry name" value="Znf_FYVE_PHD"/>
</dbReference>
<dbReference type="PANTHER" id="PTHR24198:SF165">
    <property type="entry name" value="ANKYRIN REPEAT-CONTAINING PROTEIN-RELATED"/>
    <property type="match status" value="1"/>
</dbReference>
<feature type="repeat" description="ANK" evidence="6">
    <location>
        <begin position="298"/>
        <end position="318"/>
    </location>
</feature>
<evidence type="ECO:0000256" key="7">
    <source>
        <dbReference type="PROSITE-ProRule" id="PRU00091"/>
    </source>
</evidence>
<dbReference type="AlphaFoldDB" id="K3W7H1"/>
<keyword evidence="2" id="KW-0677">Repeat</keyword>
<dbReference type="Gene3D" id="3.30.40.10">
    <property type="entry name" value="Zinc/RING finger domain, C3HC4 (zinc finger)"/>
    <property type="match status" value="1"/>
</dbReference>